<keyword evidence="2" id="KW-1185">Reference proteome</keyword>
<sequence length="78" mass="8592">MKKRKSIYTIPVFMLVTVVISLQSFADGLPQYPKIKEALKSIVGEENGGFGLNMWATVVDRDGVVETVVFSGNDRGDQ</sequence>
<name>A0A286TWX5_9BACT</name>
<accession>A0A286TWX5</accession>
<comment type="caution">
    <text evidence="1">The sequence shown here is derived from an EMBL/GenBank/DDBJ whole genome shotgun (WGS) entry which is preliminary data.</text>
</comment>
<dbReference type="EMBL" id="BAOS01000010">
    <property type="protein sequence ID" value="GAX60341.1"/>
    <property type="molecule type" value="Genomic_DNA"/>
</dbReference>
<dbReference type="RefSeq" id="WP_203415384.1">
    <property type="nucleotide sequence ID" value="NZ_BAOS01000010.1"/>
</dbReference>
<gene>
    <name evidence="1" type="ORF">SCALIN_C10_0101</name>
</gene>
<protein>
    <submittedName>
        <fullName evidence="1">Uncharacterized protein</fullName>
    </submittedName>
</protein>
<evidence type="ECO:0000313" key="2">
    <source>
        <dbReference type="Proteomes" id="UP000218542"/>
    </source>
</evidence>
<organism evidence="1 2">
    <name type="scientific">Candidatus Scalindua japonica</name>
    <dbReference type="NCBI Taxonomy" id="1284222"/>
    <lineage>
        <taxon>Bacteria</taxon>
        <taxon>Pseudomonadati</taxon>
        <taxon>Planctomycetota</taxon>
        <taxon>Candidatus Brocadiia</taxon>
        <taxon>Candidatus Brocadiales</taxon>
        <taxon>Candidatus Scalinduaceae</taxon>
        <taxon>Candidatus Scalindua</taxon>
    </lineage>
</organism>
<dbReference type="Proteomes" id="UP000218542">
    <property type="component" value="Unassembled WGS sequence"/>
</dbReference>
<reference evidence="2" key="1">
    <citation type="journal article" date="2017" name="Environ. Microbiol. Rep.">
        <title>Genetic Diversity of Marine Anaerobic Ammonium-Oxidizing Bacteria as Revealed by Genomic and Proteomic Analyses of 'Candidatus Scalindua japonica'.</title>
        <authorList>
            <person name="Oshiki M."/>
            <person name="Mizuto K."/>
            <person name="Kimura Z."/>
            <person name="Kindaichi T."/>
            <person name="Satoh H."/>
            <person name="Okabe S."/>
        </authorList>
    </citation>
    <scope>NUCLEOTIDE SEQUENCE [LARGE SCALE GENOMIC DNA]</scope>
    <source>
        <strain evidence="2">husup-a2</strain>
    </source>
</reference>
<proteinExistence type="predicted"/>
<dbReference type="AlphaFoldDB" id="A0A286TWX5"/>
<evidence type="ECO:0000313" key="1">
    <source>
        <dbReference type="EMBL" id="GAX60341.1"/>
    </source>
</evidence>